<sequence length="346" mass="39174">MTISFKKGDMFSETVDALVNTVNCVGVMGKGVALEFKKRWPENYKEYKKLCSSNGLRPGKVFVFDTKQLFPTNGPRFLVNFPTKDHWRAKSKLDYVGTGLDALVEAIENYGIKSIAIPPLGCGNGGLDWSDVKPLIIEKLETLSNVDVRVFYPKEAFDEPEYSHPKFAMTFERAVLLKCLGDLEPYFDGSFDRISLQKIVYFLQAIGVNFNLKFSRNLHGPYSEALKKAFIALEHHKMISGFQTGDRQAHVTPSGYAVADEYLSSNDVADRTIERLGKLVQGYESPYGLELLSSVHWLAHHENCYPLEKVIKEMNSWNENKRNIFSSDTIRVAYERLQVDGLLNCA</sequence>
<name>A0A367W7G4_9PROT</name>
<proteinExistence type="predicted"/>
<gene>
    <name evidence="3" type="ORF">TH19_08925</name>
</gene>
<comment type="catalytic activity">
    <reaction evidence="1">
        <text>an N-(ADP-alpha-D-ribosyl)-thymidine in DNA + H2O = a thymidine in DNA + ADP-D-ribose</text>
        <dbReference type="Rhea" id="RHEA:71655"/>
        <dbReference type="Rhea" id="RHEA-COMP:13556"/>
        <dbReference type="Rhea" id="RHEA-COMP:18051"/>
        <dbReference type="ChEBI" id="CHEBI:15377"/>
        <dbReference type="ChEBI" id="CHEBI:57967"/>
        <dbReference type="ChEBI" id="CHEBI:137386"/>
        <dbReference type="ChEBI" id="CHEBI:191199"/>
    </reaction>
    <physiologicalReaction direction="left-to-right" evidence="1">
        <dbReference type="Rhea" id="RHEA:71656"/>
    </physiologicalReaction>
</comment>
<dbReference type="PANTHER" id="PTHR12521">
    <property type="entry name" value="PROTEIN C6ORF130"/>
    <property type="match status" value="1"/>
</dbReference>
<comment type="caution">
    <text evidence="3">The sequence shown here is derived from an EMBL/GenBank/DDBJ whole genome shotgun (WGS) entry which is preliminary data.</text>
</comment>
<protein>
    <submittedName>
        <fullName evidence="3">Appr-1-p processing protein</fullName>
    </submittedName>
</protein>
<evidence type="ECO:0000256" key="1">
    <source>
        <dbReference type="ARBA" id="ARBA00035885"/>
    </source>
</evidence>
<dbReference type="InterPro" id="IPR050892">
    <property type="entry name" value="ADP-ribose_metab_enzymes"/>
</dbReference>
<dbReference type="SUPFAM" id="SSF52949">
    <property type="entry name" value="Macro domain-like"/>
    <property type="match status" value="1"/>
</dbReference>
<dbReference type="CDD" id="cd02901">
    <property type="entry name" value="Macro_Poa1p-like"/>
    <property type="match status" value="1"/>
</dbReference>
<dbReference type="PANTHER" id="PTHR12521:SF0">
    <property type="entry name" value="ADP-RIBOSE GLYCOHYDROLASE OARD1"/>
    <property type="match status" value="1"/>
</dbReference>
<dbReference type="GO" id="GO:0140291">
    <property type="term" value="P:peptidyl-glutamate ADP-deribosylation"/>
    <property type="evidence" value="ECO:0007669"/>
    <property type="project" value="TreeGrafter"/>
</dbReference>
<dbReference type="Pfam" id="PF01661">
    <property type="entry name" value="Macro"/>
    <property type="match status" value="1"/>
</dbReference>
<dbReference type="SMART" id="SM00506">
    <property type="entry name" value="A1pp"/>
    <property type="match status" value="1"/>
</dbReference>
<reference evidence="3 4" key="1">
    <citation type="submission" date="2014-07" db="EMBL/GenBank/DDBJ databases">
        <title>Draft genome sequence of Thalassospira profundimaris 35.</title>
        <authorList>
            <person name="Lai Q."/>
            <person name="Shao Z."/>
        </authorList>
    </citation>
    <scope>NUCLEOTIDE SEQUENCE [LARGE SCALE GENOMIC DNA]</scope>
    <source>
        <strain evidence="3 4">35</strain>
    </source>
</reference>
<dbReference type="PROSITE" id="PS51154">
    <property type="entry name" value="MACRO"/>
    <property type="match status" value="1"/>
</dbReference>
<dbReference type="InterPro" id="IPR002589">
    <property type="entry name" value="Macro_dom"/>
</dbReference>
<evidence type="ECO:0000313" key="4">
    <source>
        <dbReference type="Proteomes" id="UP000253226"/>
    </source>
</evidence>
<dbReference type="Proteomes" id="UP000253226">
    <property type="component" value="Unassembled WGS sequence"/>
</dbReference>
<dbReference type="Gene3D" id="3.40.220.10">
    <property type="entry name" value="Leucine Aminopeptidase, subunit E, domain 1"/>
    <property type="match status" value="1"/>
</dbReference>
<dbReference type="AlphaFoldDB" id="A0A367W7G4"/>
<dbReference type="RefSeq" id="WP_114102165.1">
    <property type="nucleotide sequence ID" value="NZ_JPWF01000005.1"/>
</dbReference>
<feature type="domain" description="Macro" evidence="2">
    <location>
        <begin position="1"/>
        <end position="159"/>
    </location>
</feature>
<dbReference type="EMBL" id="JPWF01000005">
    <property type="protein sequence ID" value="RCK37385.1"/>
    <property type="molecule type" value="Genomic_DNA"/>
</dbReference>
<evidence type="ECO:0000259" key="2">
    <source>
        <dbReference type="PROSITE" id="PS51154"/>
    </source>
</evidence>
<accession>A0A367W7G4</accession>
<organism evidence="3 4">
    <name type="scientific">Thalassospira profundimaris</name>
    <dbReference type="NCBI Taxonomy" id="502049"/>
    <lineage>
        <taxon>Bacteria</taxon>
        <taxon>Pseudomonadati</taxon>
        <taxon>Pseudomonadota</taxon>
        <taxon>Alphaproteobacteria</taxon>
        <taxon>Rhodospirillales</taxon>
        <taxon>Thalassospiraceae</taxon>
        <taxon>Thalassospira</taxon>
    </lineage>
</organism>
<evidence type="ECO:0000313" key="3">
    <source>
        <dbReference type="EMBL" id="RCK37385.1"/>
    </source>
</evidence>
<dbReference type="OrthoDB" id="9780211at2"/>
<dbReference type="InterPro" id="IPR043472">
    <property type="entry name" value="Macro_dom-like"/>
</dbReference>